<dbReference type="Proteomes" id="UP001566132">
    <property type="component" value="Unassembled WGS sequence"/>
</dbReference>
<comment type="caution">
    <text evidence="1">The sequence shown here is derived from an EMBL/GenBank/DDBJ whole genome shotgun (WGS) entry which is preliminary data.</text>
</comment>
<evidence type="ECO:0000313" key="2">
    <source>
        <dbReference type="Proteomes" id="UP001566132"/>
    </source>
</evidence>
<name>A0ABD1EXR7_HYPHA</name>
<protein>
    <submittedName>
        <fullName evidence="1">Uncharacterized protein</fullName>
    </submittedName>
</protein>
<gene>
    <name evidence="1" type="ORF">ABEB36_005038</name>
</gene>
<keyword evidence="2" id="KW-1185">Reference proteome</keyword>
<accession>A0ABD1EXR7</accession>
<reference evidence="1 2" key="1">
    <citation type="submission" date="2024-05" db="EMBL/GenBank/DDBJ databases">
        <title>Genetic variation in Jamaican populations of the coffee berry borer (Hypothenemus hampei).</title>
        <authorList>
            <person name="Errbii M."/>
            <person name="Myrie A."/>
        </authorList>
    </citation>
    <scope>NUCLEOTIDE SEQUENCE [LARGE SCALE GENOMIC DNA]</scope>
    <source>
        <strain evidence="1">JA-Hopewell-2020-01-JO</strain>
        <tissue evidence="1">Whole body</tissue>
    </source>
</reference>
<sequence>MLIRYVAFGYPQQDVLYKFNNLYKRYERACTTCMSLCREFLIATAIQGKIFWLNHRFRMTSSNIIFSIVYHLSNTMYNNYSLFKQVWDNNLYEFATCEKAYTTCMSLCREFLIAMAIHSKAYCIDSRNLVTRLRGQCNHMREHVRHIRGSVYKLYEFTTQNPDSKSHPRQCAIAEFPKSL</sequence>
<dbReference type="EMBL" id="JBDJPC010000004">
    <property type="protein sequence ID" value="KAL1505474.1"/>
    <property type="molecule type" value="Genomic_DNA"/>
</dbReference>
<organism evidence="1 2">
    <name type="scientific">Hypothenemus hampei</name>
    <name type="common">Coffee berry borer</name>
    <dbReference type="NCBI Taxonomy" id="57062"/>
    <lineage>
        <taxon>Eukaryota</taxon>
        <taxon>Metazoa</taxon>
        <taxon>Ecdysozoa</taxon>
        <taxon>Arthropoda</taxon>
        <taxon>Hexapoda</taxon>
        <taxon>Insecta</taxon>
        <taxon>Pterygota</taxon>
        <taxon>Neoptera</taxon>
        <taxon>Endopterygota</taxon>
        <taxon>Coleoptera</taxon>
        <taxon>Polyphaga</taxon>
        <taxon>Cucujiformia</taxon>
        <taxon>Curculionidae</taxon>
        <taxon>Scolytinae</taxon>
        <taxon>Hypothenemus</taxon>
    </lineage>
</organism>
<evidence type="ECO:0000313" key="1">
    <source>
        <dbReference type="EMBL" id="KAL1505474.1"/>
    </source>
</evidence>
<dbReference type="AlphaFoldDB" id="A0ABD1EXR7"/>
<proteinExistence type="predicted"/>